<dbReference type="EMBL" id="AFWI01000202">
    <property type="protein sequence ID" value="EGU47956.1"/>
    <property type="molecule type" value="Genomic_DNA"/>
</dbReference>
<dbReference type="Proteomes" id="UP000003836">
    <property type="component" value="Unassembled WGS sequence"/>
</dbReference>
<reference evidence="2" key="1">
    <citation type="submission" date="2011-08" db="EMBL/GenBank/DDBJ databases">
        <authorList>
            <person name="Hoffman M."/>
            <person name="Strain E.A."/>
            <person name="Brown E."/>
            <person name="Allard M.W."/>
        </authorList>
    </citation>
    <scope>NUCLEOTIDE SEQUENCE</scope>
    <source>
        <strain evidence="2">ATCC 19109</strain>
    </source>
</reference>
<gene>
    <name evidence="1" type="ORF">IX91_01440</name>
    <name evidence="2" type="ORF">VITU9109_22711</name>
</gene>
<evidence type="ECO:0000313" key="2">
    <source>
        <dbReference type="EMBL" id="EGU47956.1"/>
    </source>
</evidence>
<dbReference type="STRING" id="1051646.IX91_01440"/>
<dbReference type="EMBL" id="CP009354">
    <property type="protein sequence ID" value="AIW12894.1"/>
    <property type="molecule type" value="Genomic_DNA"/>
</dbReference>
<proteinExistence type="predicted"/>
<name>F9TC98_9VIBR</name>
<dbReference type="KEGG" id="vtu:IX91_01440"/>
<sequence length="293" mass="33221">MHFTVSEELCVYYKQRDFTLNFLSNISSALFKHNVKVHLDLTACPNISAAALVMLFAEVSRARMALEEDDVITIELPKEFSDTSWEEAITLHYRKYASLFDNDHTFQTVSEPNKAMASIMKLLFKSGVVLSKPDTRVFTKGVNEAMLNVINHAYSDQLEPLGGIGRRWWQACWLQKKANGDETLVYIIFDLGCGMLKSLPNQNNETPVQHITRAMKYGVTRTDEVDRGKGTKNMEEATIIRNNSLMFIGSNNAIYIKAEGQNSQALESRLPFDGTLVEWQICIHKEESNDVPN</sequence>
<evidence type="ECO:0000313" key="4">
    <source>
        <dbReference type="Proteomes" id="UP000030071"/>
    </source>
</evidence>
<organism evidence="1 4">
    <name type="scientific">Vibrio tubiashii ATCC 19109</name>
    <dbReference type="NCBI Taxonomy" id="1051646"/>
    <lineage>
        <taxon>Bacteria</taxon>
        <taxon>Pseudomonadati</taxon>
        <taxon>Pseudomonadota</taxon>
        <taxon>Gammaproteobacteria</taxon>
        <taxon>Vibrionales</taxon>
        <taxon>Vibrionaceae</taxon>
        <taxon>Vibrio</taxon>
        <taxon>Vibrio oreintalis group</taxon>
    </lineage>
</organism>
<reference evidence="1 4" key="3">
    <citation type="submission" date="2014-08" db="EMBL/GenBank/DDBJ databases">
        <title>First Complete Genome Sequence of the Shellfish Pathogen Vibrio tubiashii.</title>
        <authorList>
            <person name="Richards G.P."/>
            <person name="Needleman D.S."/>
            <person name="Watson M.A."/>
            <person name="Bono J.L."/>
        </authorList>
    </citation>
    <scope>NUCLEOTIDE SEQUENCE [LARGE SCALE GENOMIC DNA]</scope>
    <source>
        <strain evidence="1 4">ATCC 19109</strain>
    </source>
</reference>
<dbReference type="PATRIC" id="fig|1051646.9.peg.283"/>
<dbReference type="Proteomes" id="UP000030071">
    <property type="component" value="Chromosome 1"/>
</dbReference>
<reference evidence="2 3" key="2">
    <citation type="journal article" date="2012" name="Int. J. Syst. Evol. Microbiol.">
        <title>Vibrio caribbeanicus sp. nov., isolated from the marine sponge Scleritoderma cyanea.</title>
        <authorList>
            <person name="Hoffmann M."/>
            <person name="Monday S.R."/>
            <person name="Allard M.W."/>
            <person name="Strain E.A."/>
            <person name="Whittaker P."/>
            <person name="Naum M."/>
            <person name="McCarthy P.J."/>
            <person name="Lopez J.V."/>
            <person name="Fischer M."/>
            <person name="Brown E.W."/>
        </authorList>
    </citation>
    <scope>NUCLEOTIDE SEQUENCE [LARGE SCALE GENOMIC DNA]</scope>
    <source>
        <strain evidence="2 3">ATCC 19109</strain>
    </source>
</reference>
<keyword evidence="3" id="KW-1185">Reference proteome</keyword>
<accession>F9TC98</accession>
<protein>
    <submittedName>
        <fullName evidence="1">Uncharacterized protein</fullName>
    </submittedName>
</protein>
<evidence type="ECO:0000313" key="1">
    <source>
        <dbReference type="EMBL" id="AIW12894.1"/>
    </source>
</evidence>
<dbReference type="AlphaFoldDB" id="F9TC98"/>
<evidence type="ECO:0000313" key="3">
    <source>
        <dbReference type="Proteomes" id="UP000003836"/>
    </source>
</evidence>
<dbReference type="HOGENOM" id="CLU_899374_0_0_6"/>